<dbReference type="InterPro" id="IPR011333">
    <property type="entry name" value="SKP1/BTB/POZ_sf"/>
</dbReference>
<dbReference type="InterPro" id="IPR011705">
    <property type="entry name" value="BACK"/>
</dbReference>
<dbReference type="KEGG" id="dmo:Dmoj_GI23030"/>
<dbReference type="PROSITE" id="PS50097">
    <property type="entry name" value="BTB"/>
    <property type="match status" value="1"/>
</dbReference>
<gene>
    <name evidence="2" type="primary">Dmoj\GI23030</name>
    <name evidence="2" type="ORF">Dmoj_GI23030</name>
</gene>
<dbReference type="SMR" id="B4K4K4"/>
<dbReference type="EMBL" id="CH933806">
    <property type="protein sequence ID" value="EDW14980.1"/>
    <property type="molecule type" value="Genomic_DNA"/>
</dbReference>
<dbReference type="SUPFAM" id="SSF54695">
    <property type="entry name" value="POZ domain"/>
    <property type="match status" value="1"/>
</dbReference>
<dbReference type="InterPro" id="IPR000210">
    <property type="entry name" value="BTB/POZ_dom"/>
</dbReference>
<protein>
    <recommendedName>
        <fullName evidence="1">BTB domain-containing protein</fullName>
    </recommendedName>
</protein>
<dbReference type="Pfam" id="PF00651">
    <property type="entry name" value="BTB"/>
    <property type="match status" value="1"/>
</dbReference>
<dbReference type="OrthoDB" id="6350321at2759"/>
<proteinExistence type="predicted"/>
<dbReference type="CDD" id="cd18186">
    <property type="entry name" value="BTB_POZ_ZBTB_KLHL-like"/>
    <property type="match status" value="1"/>
</dbReference>
<dbReference type="PANTHER" id="PTHR22667:SF0">
    <property type="entry name" value="AT01380P-RELATED"/>
    <property type="match status" value="1"/>
</dbReference>
<dbReference type="Gene3D" id="3.30.710.10">
    <property type="entry name" value="Potassium Channel Kv1.1, Chain A"/>
    <property type="match status" value="1"/>
</dbReference>
<organism evidence="2 3">
    <name type="scientific">Drosophila mojavensis</name>
    <name type="common">Fruit fly</name>
    <dbReference type="NCBI Taxonomy" id="7230"/>
    <lineage>
        <taxon>Eukaryota</taxon>
        <taxon>Metazoa</taxon>
        <taxon>Ecdysozoa</taxon>
        <taxon>Arthropoda</taxon>
        <taxon>Hexapoda</taxon>
        <taxon>Insecta</taxon>
        <taxon>Pterygota</taxon>
        <taxon>Neoptera</taxon>
        <taxon>Endopterygota</taxon>
        <taxon>Diptera</taxon>
        <taxon>Brachycera</taxon>
        <taxon>Muscomorpha</taxon>
        <taxon>Ephydroidea</taxon>
        <taxon>Drosophilidae</taxon>
        <taxon>Drosophila</taxon>
    </lineage>
</organism>
<dbReference type="Proteomes" id="UP000009192">
    <property type="component" value="Unassembled WGS sequence"/>
</dbReference>
<dbReference type="SMART" id="SM00875">
    <property type="entry name" value="BACK"/>
    <property type="match status" value="1"/>
</dbReference>
<dbReference type="InterPro" id="IPR031750">
    <property type="entry name" value="DUF4734"/>
</dbReference>
<dbReference type="InParanoid" id="B4K4K4"/>
<dbReference type="AlphaFoldDB" id="B4K4K4"/>
<dbReference type="Pfam" id="PF07707">
    <property type="entry name" value="BACK"/>
    <property type="match status" value="1"/>
</dbReference>
<dbReference type="OMA" id="NLMPAWY"/>
<reference evidence="2 3" key="1">
    <citation type="journal article" date="2007" name="Nature">
        <title>Evolution of genes and genomes on the Drosophila phylogeny.</title>
        <authorList>
            <consortium name="Drosophila 12 Genomes Consortium"/>
            <person name="Clark A.G."/>
            <person name="Eisen M.B."/>
            <person name="Smith D.R."/>
            <person name="Bergman C.M."/>
            <person name="Oliver B."/>
            <person name="Markow T.A."/>
            <person name="Kaufman T.C."/>
            <person name="Kellis M."/>
            <person name="Gelbart W."/>
            <person name="Iyer V.N."/>
            <person name="Pollard D.A."/>
            <person name="Sackton T.B."/>
            <person name="Larracuente A.M."/>
            <person name="Singh N.D."/>
            <person name="Abad J.P."/>
            <person name="Abt D.N."/>
            <person name="Adryan B."/>
            <person name="Aguade M."/>
            <person name="Akashi H."/>
            <person name="Anderson W.W."/>
            <person name="Aquadro C.F."/>
            <person name="Ardell D.H."/>
            <person name="Arguello R."/>
            <person name="Artieri C.G."/>
            <person name="Barbash D.A."/>
            <person name="Barker D."/>
            <person name="Barsanti P."/>
            <person name="Batterham P."/>
            <person name="Batzoglou S."/>
            <person name="Begun D."/>
            <person name="Bhutkar A."/>
            <person name="Blanco E."/>
            <person name="Bosak S.A."/>
            <person name="Bradley R.K."/>
            <person name="Brand A.D."/>
            <person name="Brent M.R."/>
            <person name="Brooks A.N."/>
            <person name="Brown R.H."/>
            <person name="Butlin R.K."/>
            <person name="Caggese C."/>
            <person name="Calvi B.R."/>
            <person name="Bernardo de Carvalho A."/>
            <person name="Caspi A."/>
            <person name="Castrezana S."/>
            <person name="Celniker S.E."/>
            <person name="Chang J.L."/>
            <person name="Chapple C."/>
            <person name="Chatterji S."/>
            <person name="Chinwalla A."/>
            <person name="Civetta A."/>
            <person name="Clifton S.W."/>
            <person name="Comeron J.M."/>
            <person name="Costello J.C."/>
            <person name="Coyne J.A."/>
            <person name="Daub J."/>
            <person name="David R.G."/>
            <person name="Delcher A.L."/>
            <person name="Delehaunty K."/>
            <person name="Do C.B."/>
            <person name="Ebling H."/>
            <person name="Edwards K."/>
            <person name="Eickbush T."/>
            <person name="Evans J.D."/>
            <person name="Filipski A."/>
            <person name="Findeiss S."/>
            <person name="Freyhult E."/>
            <person name="Fulton L."/>
            <person name="Fulton R."/>
            <person name="Garcia A.C."/>
            <person name="Gardiner A."/>
            <person name="Garfield D.A."/>
            <person name="Garvin B.E."/>
            <person name="Gibson G."/>
            <person name="Gilbert D."/>
            <person name="Gnerre S."/>
            <person name="Godfrey J."/>
            <person name="Good R."/>
            <person name="Gotea V."/>
            <person name="Gravely B."/>
            <person name="Greenberg A.J."/>
            <person name="Griffiths-Jones S."/>
            <person name="Gross S."/>
            <person name="Guigo R."/>
            <person name="Gustafson E.A."/>
            <person name="Haerty W."/>
            <person name="Hahn M.W."/>
            <person name="Halligan D.L."/>
            <person name="Halpern A.L."/>
            <person name="Halter G.M."/>
            <person name="Han M.V."/>
            <person name="Heger A."/>
            <person name="Hillier L."/>
            <person name="Hinrichs A.S."/>
            <person name="Holmes I."/>
            <person name="Hoskins R.A."/>
            <person name="Hubisz M.J."/>
            <person name="Hultmark D."/>
            <person name="Huntley M.A."/>
            <person name="Jaffe D.B."/>
            <person name="Jagadeeshan S."/>
            <person name="Jeck W.R."/>
            <person name="Johnson J."/>
            <person name="Jones C.D."/>
            <person name="Jordan W.C."/>
            <person name="Karpen G.H."/>
            <person name="Kataoka E."/>
            <person name="Keightley P.D."/>
            <person name="Kheradpour P."/>
            <person name="Kirkness E.F."/>
            <person name="Koerich L.B."/>
            <person name="Kristiansen K."/>
            <person name="Kudrna D."/>
            <person name="Kulathinal R.J."/>
            <person name="Kumar S."/>
            <person name="Kwok R."/>
            <person name="Lander E."/>
            <person name="Langley C.H."/>
            <person name="Lapoint R."/>
            <person name="Lazzaro B.P."/>
            <person name="Lee S.J."/>
            <person name="Levesque L."/>
            <person name="Li R."/>
            <person name="Lin C.F."/>
            <person name="Lin M.F."/>
            <person name="Lindblad-Toh K."/>
            <person name="Llopart A."/>
            <person name="Long M."/>
            <person name="Low L."/>
            <person name="Lozovsky E."/>
            <person name="Lu J."/>
            <person name="Luo M."/>
            <person name="Machado C.A."/>
            <person name="Makalowski W."/>
            <person name="Marzo M."/>
            <person name="Matsuda M."/>
            <person name="Matzkin L."/>
            <person name="McAllister B."/>
            <person name="McBride C.S."/>
            <person name="McKernan B."/>
            <person name="McKernan K."/>
            <person name="Mendez-Lago M."/>
            <person name="Minx P."/>
            <person name="Mollenhauer M.U."/>
            <person name="Montooth K."/>
            <person name="Mount S.M."/>
            <person name="Mu X."/>
            <person name="Myers E."/>
            <person name="Negre B."/>
            <person name="Newfeld S."/>
            <person name="Nielsen R."/>
            <person name="Noor M.A."/>
            <person name="O'Grady P."/>
            <person name="Pachter L."/>
            <person name="Papaceit M."/>
            <person name="Parisi M.J."/>
            <person name="Parisi M."/>
            <person name="Parts L."/>
            <person name="Pedersen J.S."/>
            <person name="Pesole G."/>
            <person name="Phillippy A.M."/>
            <person name="Ponting C.P."/>
            <person name="Pop M."/>
            <person name="Porcelli D."/>
            <person name="Powell J.R."/>
            <person name="Prohaska S."/>
            <person name="Pruitt K."/>
            <person name="Puig M."/>
            <person name="Quesneville H."/>
            <person name="Ram K.R."/>
            <person name="Rand D."/>
            <person name="Rasmussen M.D."/>
            <person name="Reed L.K."/>
            <person name="Reenan R."/>
            <person name="Reily A."/>
            <person name="Remington K.A."/>
            <person name="Rieger T.T."/>
            <person name="Ritchie M.G."/>
            <person name="Robin C."/>
            <person name="Rogers Y.H."/>
            <person name="Rohde C."/>
            <person name="Rozas J."/>
            <person name="Rubenfield M.J."/>
            <person name="Ruiz A."/>
            <person name="Russo S."/>
            <person name="Salzberg S.L."/>
            <person name="Sanchez-Gracia A."/>
            <person name="Saranga D.J."/>
            <person name="Sato H."/>
            <person name="Schaeffer S.W."/>
            <person name="Schatz M.C."/>
            <person name="Schlenke T."/>
            <person name="Schwartz R."/>
            <person name="Segarra C."/>
            <person name="Singh R.S."/>
            <person name="Sirot L."/>
            <person name="Sirota M."/>
            <person name="Sisneros N.B."/>
            <person name="Smith C.D."/>
            <person name="Smith T.F."/>
            <person name="Spieth J."/>
            <person name="Stage D.E."/>
            <person name="Stark A."/>
            <person name="Stephan W."/>
            <person name="Strausberg R.L."/>
            <person name="Strempel S."/>
            <person name="Sturgill D."/>
            <person name="Sutton G."/>
            <person name="Sutton G.G."/>
            <person name="Tao W."/>
            <person name="Teichmann S."/>
            <person name="Tobari Y.N."/>
            <person name="Tomimura Y."/>
            <person name="Tsolas J.M."/>
            <person name="Valente V.L."/>
            <person name="Venter E."/>
            <person name="Venter J.C."/>
            <person name="Vicario S."/>
            <person name="Vieira F.G."/>
            <person name="Vilella A.J."/>
            <person name="Villasante A."/>
            <person name="Walenz B."/>
            <person name="Wang J."/>
            <person name="Wasserman M."/>
            <person name="Watts T."/>
            <person name="Wilson D."/>
            <person name="Wilson R.K."/>
            <person name="Wing R.A."/>
            <person name="Wolfner M.F."/>
            <person name="Wong A."/>
            <person name="Wong G.K."/>
            <person name="Wu C.I."/>
            <person name="Wu G."/>
            <person name="Yamamoto D."/>
            <person name="Yang H.P."/>
            <person name="Yang S.P."/>
            <person name="Yorke J.A."/>
            <person name="Yoshida K."/>
            <person name="Zdobnov E."/>
            <person name="Zhang P."/>
            <person name="Zhang Y."/>
            <person name="Zimin A.V."/>
            <person name="Baldwin J."/>
            <person name="Abdouelleil A."/>
            <person name="Abdulkadir J."/>
            <person name="Abebe A."/>
            <person name="Abera B."/>
            <person name="Abreu J."/>
            <person name="Acer S.C."/>
            <person name="Aftuck L."/>
            <person name="Alexander A."/>
            <person name="An P."/>
            <person name="Anderson E."/>
            <person name="Anderson S."/>
            <person name="Arachi H."/>
            <person name="Azer M."/>
            <person name="Bachantsang P."/>
            <person name="Barry A."/>
            <person name="Bayul T."/>
            <person name="Berlin A."/>
            <person name="Bessette D."/>
            <person name="Bloom T."/>
            <person name="Blye J."/>
            <person name="Boguslavskiy L."/>
            <person name="Bonnet C."/>
            <person name="Boukhgalter B."/>
            <person name="Bourzgui I."/>
            <person name="Brown A."/>
            <person name="Cahill P."/>
            <person name="Channer S."/>
            <person name="Cheshatsang Y."/>
            <person name="Chuda L."/>
            <person name="Citroen M."/>
            <person name="Collymore A."/>
            <person name="Cooke P."/>
            <person name="Costello M."/>
            <person name="D'Aco K."/>
            <person name="Daza R."/>
            <person name="De Haan G."/>
            <person name="DeGray S."/>
            <person name="DeMaso C."/>
            <person name="Dhargay N."/>
            <person name="Dooley K."/>
            <person name="Dooley E."/>
            <person name="Doricent M."/>
            <person name="Dorje P."/>
            <person name="Dorjee K."/>
            <person name="Dupes A."/>
            <person name="Elong R."/>
            <person name="Falk J."/>
            <person name="Farina A."/>
            <person name="Faro S."/>
            <person name="Ferguson D."/>
            <person name="Fisher S."/>
            <person name="Foley C.D."/>
            <person name="Franke A."/>
            <person name="Friedrich D."/>
            <person name="Gadbois L."/>
            <person name="Gearin G."/>
            <person name="Gearin C.R."/>
            <person name="Giannoukos G."/>
            <person name="Goode T."/>
            <person name="Graham J."/>
            <person name="Grandbois E."/>
            <person name="Grewal S."/>
            <person name="Gyaltsen K."/>
            <person name="Hafez N."/>
            <person name="Hagos B."/>
            <person name="Hall J."/>
            <person name="Henson C."/>
            <person name="Hollinger A."/>
            <person name="Honan T."/>
            <person name="Huard M.D."/>
            <person name="Hughes L."/>
            <person name="Hurhula B."/>
            <person name="Husby M.E."/>
            <person name="Kamat A."/>
            <person name="Kanga B."/>
            <person name="Kashin S."/>
            <person name="Khazanovich D."/>
            <person name="Kisner P."/>
            <person name="Lance K."/>
            <person name="Lara M."/>
            <person name="Lee W."/>
            <person name="Lennon N."/>
            <person name="Letendre F."/>
            <person name="LeVine R."/>
            <person name="Lipovsky A."/>
            <person name="Liu X."/>
            <person name="Liu J."/>
            <person name="Liu S."/>
            <person name="Lokyitsang T."/>
            <person name="Lokyitsang Y."/>
            <person name="Lubonja R."/>
            <person name="Lui A."/>
            <person name="MacDonald P."/>
            <person name="Magnisalis V."/>
            <person name="Maru K."/>
            <person name="Matthews C."/>
            <person name="McCusker W."/>
            <person name="McDonough S."/>
            <person name="Mehta T."/>
            <person name="Meldrim J."/>
            <person name="Meneus L."/>
            <person name="Mihai O."/>
            <person name="Mihalev A."/>
            <person name="Mihova T."/>
            <person name="Mittelman R."/>
            <person name="Mlenga V."/>
            <person name="Montmayeur A."/>
            <person name="Mulrain L."/>
            <person name="Navidi A."/>
            <person name="Naylor J."/>
            <person name="Negash T."/>
            <person name="Nguyen T."/>
            <person name="Nguyen N."/>
            <person name="Nicol R."/>
            <person name="Norbu C."/>
            <person name="Norbu N."/>
            <person name="Novod N."/>
            <person name="O'Neill B."/>
            <person name="Osman S."/>
            <person name="Markiewicz E."/>
            <person name="Oyono O.L."/>
            <person name="Patti C."/>
            <person name="Phunkhang P."/>
            <person name="Pierre F."/>
            <person name="Priest M."/>
            <person name="Raghuraman S."/>
            <person name="Rege F."/>
            <person name="Reyes R."/>
            <person name="Rise C."/>
            <person name="Rogov P."/>
            <person name="Ross K."/>
            <person name="Ryan E."/>
            <person name="Settipalli S."/>
            <person name="Shea T."/>
            <person name="Sherpa N."/>
            <person name="Shi L."/>
            <person name="Shih D."/>
            <person name="Sparrow T."/>
            <person name="Spaulding J."/>
            <person name="Stalker J."/>
            <person name="Stange-Thomann N."/>
            <person name="Stavropoulos S."/>
            <person name="Stone C."/>
            <person name="Strader C."/>
            <person name="Tesfaye S."/>
            <person name="Thomson T."/>
            <person name="Thoulutsang Y."/>
            <person name="Thoulutsang D."/>
            <person name="Topham K."/>
            <person name="Topping I."/>
            <person name="Tsamla T."/>
            <person name="Vassiliev H."/>
            <person name="Vo A."/>
            <person name="Wangchuk T."/>
            <person name="Wangdi T."/>
            <person name="Weiand M."/>
            <person name="Wilkinson J."/>
            <person name="Wilson A."/>
            <person name="Yadav S."/>
            <person name="Young G."/>
            <person name="Yu Q."/>
            <person name="Zembek L."/>
            <person name="Zhong D."/>
            <person name="Zimmer A."/>
            <person name="Zwirko Z."/>
            <person name="Jaffe D.B."/>
            <person name="Alvarez P."/>
            <person name="Brockman W."/>
            <person name="Butler J."/>
            <person name="Chin C."/>
            <person name="Gnerre S."/>
            <person name="Grabherr M."/>
            <person name="Kleber M."/>
            <person name="Mauceli E."/>
            <person name="MacCallum I."/>
        </authorList>
    </citation>
    <scope>NUCLEOTIDE SEQUENCE [LARGE SCALE GENOMIC DNA]</scope>
    <source>
        <strain evidence="3">Tucson 15081-1352.22</strain>
    </source>
</reference>
<evidence type="ECO:0000313" key="2">
    <source>
        <dbReference type="EMBL" id="EDW14980.1"/>
    </source>
</evidence>
<sequence>MYKLKMKNAIRAQANLKTKDINRGVLTHILESCKESSLADLEYTPLSISGRKTFLDDSFKCHLIYNQAKLKAGLANIVQNRIRTDVQVVVHGTTFDCHLPVLQVASEYFRQFTSTPTIVIDEPEVTVLGFEKLYEWILKRNSLRLKIDWLLDMYRTARFLKMPKFIDKLWGYFDNTKNFNEGQAFNLYIKAIPYPTEMLQALMLTRVNRFFLTAVTTTEYLNLTAEQVYAMLTTSVLAVNSEMEVLMSALRWMMYDWEERKKHKLFLMQAVRFNLMPAWYILSLKTKQKMPELAEILEEPVIQDALNAGLSYSVTQHFVHSDSPLQKPLELNTEHQREWIIDRSASHHHLYNCPNWTYLDYNAFTLYMAQIIQAKNLHFHILRLFKPSNFAPCCQETVKNCKTLLEI</sequence>
<dbReference type="HOGENOM" id="CLU_042340_1_0_1"/>
<evidence type="ECO:0000259" key="1">
    <source>
        <dbReference type="PROSITE" id="PS50097"/>
    </source>
</evidence>
<keyword evidence="3" id="KW-1185">Reference proteome</keyword>
<dbReference type="PANTHER" id="PTHR22667">
    <property type="entry name" value="AT01380P-RELATED"/>
    <property type="match status" value="1"/>
</dbReference>
<accession>B4K4K4</accession>
<dbReference type="Pfam" id="PF15881">
    <property type="entry name" value="DUF4734"/>
    <property type="match status" value="1"/>
</dbReference>
<dbReference type="eggNOG" id="ENOG502SKSY">
    <property type="taxonomic scope" value="Eukaryota"/>
</dbReference>
<name>B4K4K4_DROMO</name>
<feature type="domain" description="BTB" evidence="1">
    <location>
        <begin position="84"/>
        <end position="137"/>
    </location>
</feature>
<dbReference type="Gene3D" id="1.25.40.420">
    <property type="match status" value="1"/>
</dbReference>
<dbReference type="PhylomeDB" id="B4K4K4"/>
<evidence type="ECO:0000313" key="3">
    <source>
        <dbReference type="Proteomes" id="UP000009192"/>
    </source>
</evidence>